<dbReference type="Gene3D" id="3.30.450.40">
    <property type="match status" value="2"/>
</dbReference>
<dbReference type="PROSITE" id="PS50894">
    <property type="entry name" value="HPT"/>
    <property type="match status" value="1"/>
</dbReference>
<dbReference type="InterPro" id="IPR008984">
    <property type="entry name" value="SMAD_FHA_dom_sf"/>
</dbReference>
<dbReference type="PRINTS" id="PR00344">
    <property type="entry name" value="BCTRLSENSOR"/>
</dbReference>
<comment type="caution">
    <text evidence="21">The sequence shown here is derived from an EMBL/GenBank/DDBJ whole genome shotgun (WGS) entry which is preliminary data.</text>
</comment>
<dbReference type="Pfam" id="PF00512">
    <property type="entry name" value="HisKA"/>
    <property type="match status" value="1"/>
</dbReference>
<evidence type="ECO:0000313" key="22">
    <source>
        <dbReference type="Proteomes" id="UP000729733"/>
    </source>
</evidence>
<evidence type="ECO:0000256" key="9">
    <source>
        <dbReference type="ARBA" id="ARBA00022777"/>
    </source>
</evidence>
<dbReference type="Pfam" id="PF02518">
    <property type="entry name" value="HATPase_c"/>
    <property type="match status" value="1"/>
</dbReference>
<dbReference type="Gene3D" id="1.20.120.160">
    <property type="entry name" value="HPT domain"/>
    <property type="match status" value="1"/>
</dbReference>
<dbReference type="InterPro" id="IPR011006">
    <property type="entry name" value="CheY-like_superfamily"/>
</dbReference>
<dbReference type="SUPFAM" id="SSF55781">
    <property type="entry name" value="GAF domain-like"/>
    <property type="match status" value="2"/>
</dbReference>
<dbReference type="InterPro" id="IPR003018">
    <property type="entry name" value="GAF"/>
</dbReference>
<dbReference type="InterPro" id="IPR004358">
    <property type="entry name" value="Sig_transdc_His_kin-like_C"/>
</dbReference>
<dbReference type="SUPFAM" id="SSF52172">
    <property type="entry name" value="CheY-like"/>
    <property type="match status" value="1"/>
</dbReference>
<sequence>MSEREKIRHLLTVKDGKGKKTYALEAETYSLGREISNSIVLHGSSISRQHATILRIPAIDEDRSYFRIIDGNFNGKRSTNGIWVNGRKCLTRDLKHGDKIEFGGKVSAKYYSLLNLSDSEFSELDPLEDVSRFLSKASKASNSYKTLIAPENNSVDANDIALARLASFPELIPDPIIEIDIQGKITYLNPAAIRQFPELKKKGIEHPILLDLLYLVQEKSESTFIREIICNDAVFEQSVHYLPQSDLIRIFSTNISDRRRAEREREQRDRLLQKVFAAQDLTLKQRIQHLLEIGCESFNLEVGFVSKVEQNFLKQQAIYGRQSKINSYFDFFKISLRSDRQPWARTLASKEACYLLNGETVNSNLKSLKTYFAKSIVMAGEVYGILGFVSHRSRQSSFSQADRQLLKLMTQWLGSEIERQQIQVRLEQQYSKTVLLKYITEEIRQSLDTQQIVQTTVNQVGAAFGVNRCIIHRYIEDSPPSIPCVAEYRSHDVLSMLNLEISIVDNIHTQKVLSQEQAVISDDVTQDILLQPMFHVCQQLEIMSMISVRTSYKGQINGVITLHQCDRPRQWQDDEIELLEAVAAQVGIALGQAQLLAKETSQASLLSKQNQQLDAAKQAAEAANQEKSQFLATMSHELRTPMNAVIGMTGLLLDTDLDNQQIEFAKTIRNSGEILLSLINNILDFSKVEAGKMSLERHSFNLATCLQDTLELVRPQATAKAVKLLYQIDQSIPQNIVGDIARLRQVLSNLLANAIKFTDQGQIELAIAGKLLTGQENTYQIQFMIQDTGIGIPPEKQQFLFQSFSQVDASVNRKYGGTGLGLAICKQLVELMKGTIWVESQGSIAGNPPSNWQVIKTNDHKYGARFYFTVEAAASATCFVPQIEQSSNQTSSPTMPRKTRNLRVLLAEDNSVNQRVASLILEKLGYRADIVSNGLEAVNLLETVPYDCILMDVEMPEMDGITATKKIIEQDLAHVPYIIGLTAYATVADRDRCFQAGMQDFITKPIRVEELERALDKIIALKQENPVLELPVLVTQDDSSSKLEQTTLDVTVLDALRQLAGAKAQEFLTKIINQYLEDTPDRLKAIADALEAKDPEALRKAAHSLRSGSANLGAVIVADCCKNLEDMARRGEVPKNLDILTKLEIEYTKTKIALQQECNHE</sequence>
<comment type="catalytic activity">
    <reaction evidence="1">
        <text>ATP + protein L-histidine = ADP + protein N-phospho-L-histidine.</text>
        <dbReference type="EC" id="2.7.13.3"/>
    </reaction>
</comment>
<evidence type="ECO:0000256" key="8">
    <source>
        <dbReference type="ARBA" id="ARBA00022741"/>
    </source>
</evidence>
<feature type="domain" description="HPt" evidence="20">
    <location>
        <begin position="1064"/>
        <end position="1157"/>
    </location>
</feature>
<dbReference type="InterPro" id="IPR003661">
    <property type="entry name" value="HisK_dim/P_dom"/>
</dbReference>
<dbReference type="Gene3D" id="3.30.565.10">
    <property type="entry name" value="Histidine kinase-like ATPase, C-terminal domain"/>
    <property type="match status" value="1"/>
</dbReference>
<organism evidence="21 22">
    <name type="scientific">Waterburya agarophytonicola KI4</name>
    <dbReference type="NCBI Taxonomy" id="2874699"/>
    <lineage>
        <taxon>Bacteria</taxon>
        <taxon>Bacillati</taxon>
        <taxon>Cyanobacteriota</taxon>
        <taxon>Cyanophyceae</taxon>
        <taxon>Pleurocapsales</taxon>
        <taxon>Hyellaceae</taxon>
        <taxon>Waterburya</taxon>
        <taxon>Waterburya agarophytonicola</taxon>
    </lineage>
</organism>
<dbReference type="InterPro" id="IPR029016">
    <property type="entry name" value="GAF-like_dom_sf"/>
</dbReference>
<evidence type="ECO:0000256" key="16">
    <source>
        <dbReference type="SAM" id="Coils"/>
    </source>
</evidence>
<evidence type="ECO:0000256" key="11">
    <source>
        <dbReference type="ARBA" id="ARBA00022989"/>
    </source>
</evidence>
<evidence type="ECO:0000256" key="15">
    <source>
        <dbReference type="PROSITE-ProRule" id="PRU00169"/>
    </source>
</evidence>
<evidence type="ECO:0000256" key="7">
    <source>
        <dbReference type="ARBA" id="ARBA00022692"/>
    </source>
</evidence>
<evidence type="ECO:0000256" key="10">
    <source>
        <dbReference type="ARBA" id="ARBA00022840"/>
    </source>
</evidence>
<dbReference type="FunFam" id="1.10.287.130:FF:000002">
    <property type="entry name" value="Two-component osmosensing histidine kinase"/>
    <property type="match status" value="1"/>
</dbReference>
<dbReference type="SMART" id="SM00388">
    <property type="entry name" value="HisKA"/>
    <property type="match status" value="1"/>
</dbReference>
<keyword evidence="4" id="KW-1003">Cell membrane</keyword>
<evidence type="ECO:0000256" key="2">
    <source>
        <dbReference type="ARBA" id="ARBA00004651"/>
    </source>
</evidence>
<comment type="subcellular location">
    <subcellularLocation>
        <location evidence="2">Cell membrane</location>
        <topology evidence="2">Multi-pass membrane protein</topology>
    </subcellularLocation>
</comment>
<dbReference type="SUPFAM" id="SSF47226">
    <property type="entry name" value="Histidine-containing phosphotransfer domain, HPT domain"/>
    <property type="match status" value="1"/>
</dbReference>
<evidence type="ECO:0000256" key="4">
    <source>
        <dbReference type="ARBA" id="ARBA00022475"/>
    </source>
</evidence>
<dbReference type="CDD" id="cd00082">
    <property type="entry name" value="HisKA"/>
    <property type="match status" value="1"/>
</dbReference>
<proteinExistence type="predicted"/>
<keyword evidence="9" id="KW-0418">Kinase</keyword>
<dbReference type="PROSITE" id="PS50109">
    <property type="entry name" value="HIS_KIN"/>
    <property type="match status" value="1"/>
</dbReference>
<evidence type="ECO:0000259" key="18">
    <source>
        <dbReference type="PROSITE" id="PS50109"/>
    </source>
</evidence>
<keyword evidence="6" id="KW-0808">Transferase</keyword>
<evidence type="ECO:0000313" key="21">
    <source>
        <dbReference type="EMBL" id="MCC0179228.1"/>
    </source>
</evidence>
<dbReference type="SMART" id="SM00448">
    <property type="entry name" value="REC"/>
    <property type="match status" value="1"/>
</dbReference>
<evidence type="ECO:0000256" key="6">
    <source>
        <dbReference type="ARBA" id="ARBA00022679"/>
    </source>
</evidence>
<dbReference type="GO" id="GO:0005886">
    <property type="term" value="C:plasma membrane"/>
    <property type="evidence" value="ECO:0007669"/>
    <property type="project" value="UniProtKB-SubCell"/>
</dbReference>
<reference evidence="21" key="1">
    <citation type="journal article" date="2021" name="Antonie Van Leeuwenhoek">
        <title>Draft genome and description of Waterburya agarophytonicola gen. nov. sp. nov. (Pleurocapsales, Cyanobacteria): a seaweed symbiont.</title>
        <authorList>
            <person name="Bonthond G."/>
            <person name="Shalygin S."/>
            <person name="Bayer T."/>
            <person name="Weinberger F."/>
        </authorList>
    </citation>
    <scope>NUCLEOTIDE SEQUENCE</scope>
    <source>
        <strain evidence="21">KI4</strain>
    </source>
</reference>
<gene>
    <name evidence="21" type="ORF">I4641_19890</name>
</gene>
<dbReference type="InterPro" id="IPR005467">
    <property type="entry name" value="His_kinase_dom"/>
</dbReference>
<feature type="modified residue" description="4-aspartylphosphate" evidence="15">
    <location>
        <position position="952"/>
    </location>
</feature>
<dbReference type="InterPro" id="IPR036641">
    <property type="entry name" value="HPT_dom_sf"/>
</dbReference>
<name>A0A964BVU6_9CYAN</name>
<dbReference type="InterPro" id="IPR036890">
    <property type="entry name" value="HATPase_C_sf"/>
</dbReference>
<dbReference type="SMART" id="SM00073">
    <property type="entry name" value="HPT"/>
    <property type="match status" value="1"/>
</dbReference>
<dbReference type="SMART" id="SM00065">
    <property type="entry name" value="GAF"/>
    <property type="match status" value="2"/>
</dbReference>
<dbReference type="SUPFAM" id="SSF49879">
    <property type="entry name" value="SMAD/FHA domain"/>
    <property type="match status" value="1"/>
</dbReference>
<dbReference type="SUPFAM" id="SSF55874">
    <property type="entry name" value="ATPase domain of HSP90 chaperone/DNA topoisomerase II/histidine kinase"/>
    <property type="match status" value="1"/>
</dbReference>
<evidence type="ECO:0000256" key="3">
    <source>
        <dbReference type="ARBA" id="ARBA00012438"/>
    </source>
</evidence>
<evidence type="ECO:0000256" key="14">
    <source>
        <dbReference type="PROSITE-ProRule" id="PRU00110"/>
    </source>
</evidence>
<dbReference type="InterPro" id="IPR001789">
    <property type="entry name" value="Sig_transdc_resp-reg_receiver"/>
</dbReference>
<keyword evidence="5 15" id="KW-0597">Phosphoprotein</keyword>
<evidence type="ECO:0000256" key="13">
    <source>
        <dbReference type="ARBA" id="ARBA00023136"/>
    </source>
</evidence>
<dbReference type="InterPro" id="IPR000253">
    <property type="entry name" value="FHA_dom"/>
</dbReference>
<dbReference type="InterPro" id="IPR036097">
    <property type="entry name" value="HisK_dim/P_sf"/>
</dbReference>
<dbReference type="PANTHER" id="PTHR45339">
    <property type="entry name" value="HYBRID SIGNAL TRANSDUCTION HISTIDINE KINASE J"/>
    <property type="match status" value="1"/>
</dbReference>
<dbReference type="PANTHER" id="PTHR45339:SF1">
    <property type="entry name" value="HYBRID SIGNAL TRANSDUCTION HISTIDINE KINASE J"/>
    <property type="match status" value="1"/>
</dbReference>
<feature type="domain" description="Histidine kinase" evidence="18">
    <location>
        <begin position="633"/>
        <end position="841"/>
    </location>
</feature>
<keyword evidence="8" id="KW-0547">Nucleotide-binding</keyword>
<dbReference type="Proteomes" id="UP000729733">
    <property type="component" value="Unassembled WGS sequence"/>
</dbReference>
<dbReference type="Pfam" id="PF00498">
    <property type="entry name" value="FHA"/>
    <property type="match status" value="1"/>
</dbReference>
<dbReference type="RefSeq" id="WP_229642330.1">
    <property type="nucleotide sequence ID" value="NZ_JADWDC010000073.1"/>
</dbReference>
<dbReference type="EC" id="2.7.13.3" evidence="3"/>
<feature type="domain" description="Response regulatory" evidence="19">
    <location>
        <begin position="903"/>
        <end position="1019"/>
    </location>
</feature>
<dbReference type="CDD" id="cd00088">
    <property type="entry name" value="HPT"/>
    <property type="match status" value="1"/>
</dbReference>
<dbReference type="GO" id="GO:0000155">
    <property type="term" value="F:phosphorelay sensor kinase activity"/>
    <property type="evidence" value="ECO:0007669"/>
    <property type="project" value="InterPro"/>
</dbReference>
<dbReference type="Gene3D" id="3.40.50.2300">
    <property type="match status" value="1"/>
</dbReference>
<evidence type="ECO:0000256" key="5">
    <source>
        <dbReference type="ARBA" id="ARBA00022553"/>
    </source>
</evidence>
<dbReference type="GO" id="GO:0005524">
    <property type="term" value="F:ATP binding"/>
    <property type="evidence" value="ECO:0007669"/>
    <property type="project" value="UniProtKB-KW"/>
</dbReference>
<feature type="coiled-coil region" evidence="16">
    <location>
        <begin position="603"/>
        <end position="633"/>
    </location>
</feature>
<evidence type="ECO:0000256" key="12">
    <source>
        <dbReference type="ARBA" id="ARBA00023012"/>
    </source>
</evidence>
<keyword evidence="11" id="KW-1133">Transmembrane helix</keyword>
<protein>
    <recommendedName>
        <fullName evidence="3">histidine kinase</fullName>
        <ecNumber evidence="3">2.7.13.3</ecNumber>
    </recommendedName>
</protein>
<keyword evidence="10" id="KW-0067">ATP-binding</keyword>
<dbReference type="SMART" id="SM00387">
    <property type="entry name" value="HATPase_c"/>
    <property type="match status" value="1"/>
</dbReference>
<keyword evidence="7" id="KW-0812">Transmembrane</keyword>
<dbReference type="CDD" id="cd17546">
    <property type="entry name" value="REC_hyHK_CKI1_RcsC-like"/>
    <property type="match status" value="1"/>
</dbReference>
<evidence type="ECO:0000259" key="20">
    <source>
        <dbReference type="PROSITE" id="PS50894"/>
    </source>
</evidence>
<keyword evidence="13" id="KW-0472">Membrane</keyword>
<dbReference type="Gene3D" id="2.60.200.20">
    <property type="match status" value="1"/>
</dbReference>
<evidence type="ECO:0000259" key="19">
    <source>
        <dbReference type="PROSITE" id="PS50110"/>
    </source>
</evidence>
<feature type="modified residue" description="Phosphohistidine" evidence="14">
    <location>
        <position position="1103"/>
    </location>
</feature>
<dbReference type="Pfam" id="PF01590">
    <property type="entry name" value="GAF"/>
    <property type="match status" value="1"/>
</dbReference>
<evidence type="ECO:0000259" key="17">
    <source>
        <dbReference type="PROSITE" id="PS50006"/>
    </source>
</evidence>
<dbReference type="SUPFAM" id="SSF47384">
    <property type="entry name" value="Homodimeric domain of signal transducing histidine kinase"/>
    <property type="match status" value="1"/>
</dbReference>
<keyword evidence="12" id="KW-0902">Two-component regulatory system</keyword>
<keyword evidence="16" id="KW-0175">Coiled coil</keyword>
<dbReference type="FunFam" id="3.30.565.10:FF:000078">
    <property type="entry name" value="Two-component sensor histidine kinase"/>
    <property type="match status" value="1"/>
</dbReference>
<dbReference type="Gene3D" id="1.10.287.130">
    <property type="match status" value="1"/>
</dbReference>
<dbReference type="PROSITE" id="PS50110">
    <property type="entry name" value="RESPONSE_REGULATORY"/>
    <property type="match status" value="1"/>
</dbReference>
<dbReference type="InterPro" id="IPR008207">
    <property type="entry name" value="Sig_transdc_His_kin_Hpt_dom"/>
</dbReference>
<dbReference type="PROSITE" id="PS50006">
    <property type="entry name" value="FHA_DOMAIN"/>
    <property type="match status" value="1"/>
</dbReference>
<dbReference type="EMBL" id="JADWDC010000073">
    <property type="protein sequence ID" value="MCC0179228.1"/>
    <property type="molecule type" value="Genomic_DNA"/>
</dbReference>
<dbReference type="InterPro" id="IPR003594">
    <property type="entry name" value="HATPase_dom"/>
</dbReference>
<feature type="domain" description="FHA" evidence="17">
    <location>
        <begin position="29"/>
        <end position="89"/>
    </location>
</feature>
<dbReference type="Pfam" id="PF00072">
    <property type="entry name" value="Response_reg"/>
    <property type="match status" value="1"/>
</dbReference>
<dbReference type="CDD" id="cd16922">
    <property type="entry name" value="HATPase_EvgS-ArcB-TorS-like"/>
    <property type="match status" value="1"/>
</dbReference>
<accession>A0A964BVU6</accession>
<dbReference type="SMART" id="SM00240">
    <property type="entry name" value="FHA"/>
    <property type="match status" value="1"/>
</dbReference>
<evidence type="ECO:0000256" key="1">
    <source>
        <dbReference type="ARBA" id="ARBA00000085"/>
    </source>
</evidence>
<keyword evidence="22" id="KW-1185">Reference proteome</keyword>
<dbReference type="AlphaFoldDB" id="A0A964BVU6"/>
<dbReference type="Pfam" id="PF01627">
    <property type="entry name" value="Hpt"/>
    <property type="match status" value="1"/>
</dbReference>